<feature type="domain" description="Protein kinase" evidence="3">
    <location>
        <begin position="1"/>
        <end position="108"/>
    </location>
</feature>
<evidence type="ECO:0000256" key="2">
    <source>
        <dbReference type="ARBA" id="ARBA00022840"/>
    </source>
</evidence>
<dbReference type="WBParaSite" id="PSU_v2.g7597.t1">
    <property type="protein sequence ID" value="PSU_v2.g7597.t1"/>
    <property type="gene ID" value="PSU_v2.g7597"/>
</dbReference>
<evidence type="ECO:0000256" key="1">
    <source>
        <dbReference type="ARBA" id="ARBA00022741"/>
    </source>
</evidence>
<dbReference type="InterPro" id="IPR020635">
    <property type="entry name" value="Tyr_kinase_cat_dom"/>
</dbReference>
<evidence type="ECO:0000313" key="5">
    <source>
        <dbReference type="WBParaSite" id="PSU_v2.g13982.t1"/>
    </source>
</evidence>
<dbReference type="WBParaSite" id="PSU_v2.g13982.t1">
    <property type="protein sequence ID" value="PSU_v2.g13982.t1"/>
    <property type="gene ID" value="PSU_v2.g13982"/>
</dbReference>
<evidence type="ECO:0000313" key="4">
    <source>
        <dbReference type="Proteomes" id="UP000887577"/>
    </source>
</evidence>
<dbReference type="SUPFAM" id="SSF56112">
    <property type="entry name" value="Protein kinase-like (PK-like)"/>
    <property type="match status" value="1"/>
</dbReference>
<dbReference type="Gene3D" id="1.10.510.10">
    <property type="entry name" value="Transferase(Phosphotransferase) domain 1"/>
    <property type="match status" value="1"/>
</dbReference>
<dbReference type="SMART" id="SM00219">
    <property type="entry name" value="TyrKc"/>
    <property type="match status" value="1"/>
</dbReference>
<accession>A0A914Y423</accession>
<dbReference type="GO" id="GO:0004713">
    <property type="term" value="F:protein tyrosine kinase activity"/>
    <property type="evidence" value="ECO:0007669"/>
    <property type="project" value="InterPro"/>
</dbReference>
<name>A0A914Y423_9BILA</name>
<dbReference type="InterPro" id="IPR011009">
    <property type="entry name" value="Kinase-like_dom_sf"/>
</dbReference>
<keyword evidence="1" id="KW-0547">Nucleotide-binding</keyword>
<dbReference type="PROSITE" id="PS50011">
    <property type="entry name" value="PROTEIN_KINASE_DOM"/>
    <property type="match status" value="1"/>
</dbReference>
<protein>
    <submittedName>
        <fullName evidence="5 6">Protein kinase domain-containing protein</fullName>
    </submittedName>
</protein>
<dbReference type="PANTHER" id="PTHR24418">
    <property type="entry name" value="TYROSINE-PROTEIN KINASE"/>
    <property type="match status" value="1"/>
</dbReference>
<dbReference type="InterPro" id="IPR050198">
    <property type="entry name" value="Non-receptor_tyrosine_kinases"/>
</dbReference>
<dbReference type="Pfam" id="PF07714">
    <property type="entry name" value="PK_Tyr_Ser-Thr"/>
    <property type="match status" value="1"/>
</dbReference>
<dbReference type="InterPro" id="IPR001245">
    <property type="entry name" value="Ser-Thr/Tyr_kinase_cat_dom"/>
</dbReference>
<dbReference type="GO" id="GO:0005524">
    <property type="term" value="F:ATP binding"/>
    <property type="evidence" value="ECO:0007669"/>
    <property type="project" value="UniProtKB-KW"/>
</dbReference>
<organism evidence="4 5">
    <name type="scientific">Panagrolaimus superbus</name>
    <dbReference type="NCBI Taxonomy" id="310955"/>
    <lineage>
        <taxon>Eukaryota</taxon>
        <taxon>Metazoa</taxon>
        <taxon>Ecdysozoa</taxon>
        <taxon>Nematoda</taxon>
        <taxon>Chromadorea</taxon>
        <taxon>Rhabditida</taxon>
        <taxon>Tylenchina</taxon>
        <taxon>Panagrolaimomorpha</taxon>
        <taxon>Panagrolaimoidea</taxon>
        <taxon>Panagrolaimidae</taxon>
        <taxon>Panagrolaimus</taxon>
    </lineage>
</organism>
<proteinExistence type="predicted"/>
<evidence type="ECO:0000313" key="6">
    <source>
        <dbReference type="WBParaSite" id="PSU_v2.g7597.t1"/>
    </source>
</evidence>
<keyword evidence="2" id="KW-0067">ATP-binding</keyword>
<keyword evidence="4" id="KW-1185">Reference proteome</keyword>
<sequence>MKRKNDVIEVAVKSAKTATLTKEGAKEMMREARMMRHYLHPNVVQIYGVALDDDPIMIVMELVRGGSLHHYLKKNAGKINDIERLNNMASSAAWGLEYLHSRSCIHRV</sequence>
<evidence type="ECO:0000259" key="3">
    <source>
        <dbReference type="PROSITE" id="PS50011"/>
    </source>
</evidence>
<reference evidence="5 6" key="1">
    <citation type="submission" date="2022-11" db="UniProtKB">
        <authorList>
            <consortium name="WormBaseParasite"/>
        </authorList>
    </citation>
    <scope>IDENTIFICATION</scope>
</reference>
<dbReference type="AlphaFoldDB" id="A0A914Y423"/>
<dbReference type="InterPro" id="IPR000719">
    <property type="entry name" value="Prot_kinase_dom"/>
</dbReference>
<dbReference type="Proteomes" id="UP000887577">
    <property type="component" value="Unplaced"/>
</dbReference>